<keyword evidence="6" id="KW-0804">Transcription</keyword>
<dbReference type="InterPro" id="IPR052704">
    <property type="entry name" value="ECF_Sigma-70_Domain"/>
</dbReference>
<keyword evidence="4" id="KW-0731">Sigma factor</keyword>
<dbReference type="Pfam" id="PF04542">
    <property type="entry name" value="Sigma70_r2"/>
    <property type="match status" value="1"/>
</dbReference>
<comment type="subunit">
    <text evidence="2">Interacts transiently with the RNA polymerase catalytic core formed by RpoA, RpoB, RpoC and RpoZ (2 alpha, 1 beta, 1 beta' and 1 omega subunit) to form the RNA polymerase holoenzyme that can initiate transcription.</text>
</comment>
<evidence type="ECO:0000313" key="10">
    <source>
        <dbReference type="EMBL" id="PXX65160.1"/>
    </source>
</evidence>
<dbReference type="PANTHER" id="PTHR30173">
    <property type="entry name" value="SIGMA 19 FACTOR"/>
    <property type="match status" value="1"/>
</dbReference>
<evidence type="ECO:0000259" key="7">
    <source>
        <dbReference type="Pfam" id="PF04542"/>
    </source>
</evidence>
<dbReference type="OrthoDB" id="3211555at2"/>
<evidence type="ECO:0000259" key="9">
    <source>
        <dbReference type="Pfam" id="PF12680"/>
    </source>
</evidence>
<dbReference type="PANTHER" id="PTHR30173:SF36">
    <property type="entry name" value="ECF RNA POLYMERASE SIGMA FACTOR SIGJ"/>
    <property type="match status" value="1"/>
</dbReference>
<dbReference type="Gene3D" id="1.10.10.10">
    <property type="entry name" value="Winged helix-like DNA-binding domain superfamily/Winged helix DNA-binding domain"/>
    <property type="match status" value="1"/>
</dbReference>
<reference evidence="10 11" key="1">
    <citation type="submission" date="2018-05" db="EMBL/GenBank/DDBJ databases">
        <title>Genomic Encyclopedia of Type Strains, Phase IV (KMG-IV): sequencing the most valuable type-strain genomes for metagenomic binning, comparative biology and taxonomic classification.</title>
        <authorList>
            <person name="Goeker M."/>
        </authorList>
    </citation>
    <scope>NUCLEOTIDE SEQUENCE [LARGE SCALE GENOMIC DNA]</scope>
    <source>
        <strain evidence="10 11">DSM 44704</strain>
    </source>
</reference>
<evidence type="ECO:0000259" key="8">
    <source>
        <dbReference type="Pfam" id="PF08281"/>
    </source>
</evidence>
<evidence type="ECO:0000256" key="4">
    <source>
        <dbReference type="ARBA" id="ARBA00023082"/>
    </source>
</evidence>
<dbReference type="AlphaFoldDB" id="A0A318K2T0"/>
<dbReference type="NCBIfam" id="TIGR02937">
    <property type="entry name" value="sigma70-ECF"/>
    <property type="match status" value="1"/>
</dbReference>
<gene>
    <name evidence="10" type="ORF">DFR70_104221</name>
</gene>
<dbReference type="SUPFAM" id="SSF88659">
    <property type="entry name" value="Sigma3 and sigma4 domains of RNA polymerase sigma factors"/>
    <property type="match status" value="1"/>
</dbReference>
<evidence type="ECO:0000256" key="1">
    <source>
        <dbReference type="ARBA" id="ARBA00010641"/>
    </source>
</evidence>
<protein>
    <submittedName>
        <fullName evidence="10">RNA polymerase ECF family sigma subunit</fullName>
    </submittedName>
</protein>
<dbReference type="InterPro" id="IPR032710">
    <property type="entry name" value="NTF2-like_dom_sf"/>
</dbReference>
<dbReference type="Proteomes" id="UP000247569">
    <property type="component" value="Unassembled WGS sequence"/>
</dbReference>
<accession>A0A318K2T0</accession>
<dbReference type="SUPFAM" id="SSF88946">
    <property type="entry name" value="Sigma2 domain of RNA polymerase sigma factors"/>
    <property type="match status" value="1"/>
</dbReference>
<organism evidence="10 11">
    <name type="scientific">Nocardia tenerifensis</name>
    <dbReference type="NCBI Taxonomy" id="228006"/>
    <lineage>
        <taxon>Bacteria</taxon>
        <taxon>Bacillati</taxon>
        <taxon>Actinomycetota</taxon>
        <taxon>Actinomycetes</taxon>
        <taxon>Mycobacteriales</taxon>
        <taxon>Nocardiaceae</taxon>
        <taxon>Nocardia</taxon>
    </lineage>
</organism>
<evidence type="ECO:0000256" key="3">
    <source>
        <dbReference type="ARBA" id="ARBA00023015"/>
    </source>
</evidence>
<dbReference type="InterPro" id="IPR036388">
    <property type="entry name" value="WH-like_DNA-bd_sf"/>
</dbReference>
<dbReference type="GO" id="GO:0003677">
    <property type="term" value="F:DNA binding"/>
    <property type="evidence" value="ECO:0007669"/>
    <property type="project" value="UniProtKB-KW"/>
</dbReference>
<dbReference type="Gene3D" id="1.10.1740.10">
    <property type="match status" value="1"/>
</dbReference>
<feature type="domain" description="SnoaL-like" evidence="9">
    <location>
        <begin position="241"/>
        <end position="310"/>
    </location>
</feature>
<dbReference type="InterPro" id="IPR014303">
    <property type="entry name" value="RNA_pol_sigma-70_ECF"/>
</dbReference>
<feature type="domain" description="RNA polymerase sigma-70 region 2" evidence="7">
    <location>
        <begin position="72"/>
        <end position="135"/>
    </location>
</feature>
<dbReference type="InterPro" id="IPR037401">
    <property type="entry name" value="SnoaL-like"/>
</dbReference>
<dbReference type="InterPro" id="IPR007627">
    <property type="entry name" value="RNA_pol_sigma70_r2"/>
</dbReference>
<dbReference type="InterPro" id="IPR014284">
    <property type="entry name" value="RNA_pol_sigma-70_dom"/>
</dbReference>
<dbReference type="NCBIfam" id="NF007214">
    <property type="entry name" value="PRK09636.1"/>
    <property type="match status" value="1"/>
</dbReference>
<dbReference type="InterPro" id="IPR013324">
    <property type="entry name" value="RNA_pol_sigma_r3/r4-like"/>
</dbReference>
<comment type="caution">
    <text evidence="10">The sequence shown here is derived from an EMBL/GenBank/DDBJ whole genome shotgun (WGS) entry which is preliminary data.</text>
</comment>
<feature type="domain" description="RNA polymerase sigma factor 70 region 4 type 2" evidence="8">
    <location>
        <begin position="171"/>
        <end position="219"/>
    </location>
</feature>
<dbReference type="GO" id="GO:0006352">
    <property type="term" value="P:DNA-templated transcription initiation"/>
    <property type="evidence" value="ECO:0007669"/>
    <property type="project" value="InterPro"/>
</dbReference>
<proteinExistence type="inferred from homology"/>
<evidence type="ECO:0000256" key="5">
    <source>
        <dbReference type="ARBA" id="ARBA00023125"/>
    </source>
</evidence>
<evidence type="ECO:0000313" key="11">
    <source>
        <dbReference type="Proteomes" id="UP000247569"/>
    </source>
</evidence>
<sequence length="357" mass="38836">MGTLAAVGDFDFGGWGFGGFGAARFGLKRLLGIADSARGEHVRLPASASGTVIFGGRVRKKVAMEPDGLGVFMTHRPRLFALAYRMLGSAGEAEDAVQETYLRWDAADRTKIRAAEAWLTTVLVNLCRTWLVSARARRETYVGPWLPEPVPTERGELGPLETVEERELVSLALLSAMERLTPVERAVFVLREAFGYAHREIADMLTISEANSQQIFRRAGLRVREGRARFDIPSEYAGELIKRFLKAARTGDIESLEQLLTADVVSIADGGDQVNAAKRPVVGAKNVARYLAGLFRWEVPGMEFRIEEVNGAPAAVARVNGVPLLVAGVELVDGAVAALRLVVNPEKLAFFARTSSA</sequence>
<name>A0A318K2T0_9NOCA</name>
<keyword evidence="11" id="KW-1185">Reference proteome</keyword>
<comment type="similarity">
    <text evidence="1">Belongs to the sigma-70 factor family. ECF subfamily.</text>
</comment>
<dbReference type="InterPro" id="IPR013249">
    <property type="entry name" value="RNA_pol_sigma70_r4_t2"/>
</dbReference>
<evidence type="ECO:0000256" key="6">
    <source>
        <dbReference type="ARBA" id="ARBA00023163"/>
    </source>
</evidence>
<dbReference type="Pfam" id="PF08281">
    <property type="entry name" value="Sigma70_r4_2"/>
    <property type="match status" value="1"/>
</dbReference>
<dbReference type="Gene3D" id="3.10.450.50">
    <property type="match status" value="1"/>
</dbReference>
<dbReference type="GO" id="GO:0016987">
    <property type="term" value="F:sigma factor activity"/>
    <property type="evidence" value="ECO:0007669"/>
    <property type="project" value="UniProtKB-KW"/>
</dbReference>
<keyword evidence="3" id="KW-0805">Transcription regulation</keyword>
<dbReference type="InterPro" id="IPR013325">
    <property type="entry name" value="RNA_pol_sigma_r2"/>
</dbReference>
<dbReference type="SUPFAM" id="SSF54427">
    <property type="entry name" value="NTF2-like"/>
    <property type="match status" value="1"/>
</dbReference>
<dbReference type="NCBIfam" id="TIGR02957">
    <property type="entry name" value="SigX4"/>
    <property type="match status" value="1"/>
</dbReference>
<dbReference type="EMBL" id="QJKF01000004">
    <property type="protein sequence ID" value="PXX65160.1"/>
    <property type="molecule type" value="Genomic_DNA"/>
</dbReference>
<evidence type="ECO:0000256" key="2">
    <source>
        <dbReference type="ARBA" id="ARBA00011344"/>
    </source>
</evidence>
<dbReference type="Pfam" id="PF12680">
    <property type="entry name" value="SnoaL_2"/>
    <property type="match status" value="1"/>
</dbReference>
<keyword evidence="5" id="KW-0238">DNA-binding</keyword>